<dbReference type="EMBL" id="KL363194">
    <property type="protein sequence ID" value="KFD56346.1"/>
    <property type="molecule type" value="Genomic_DNA"/>
</dbReference>
<name>A0A085MGK0_9BILA</name>
<dbReference type="EMBL" id="KL367566">
    <property type="protein sequence ID" value="KFD63779.1"/>
    <property type="molecule type" value="Genomic_DNA"/>
</dbReference>
<accession>A0A085MGK0</accession>
<protein>
    <submittedName>
        <fullName evidence="1">Uncharacterized protein</fullName>
    </submittedName>
</protein>
<reference evidence="1 3" key="1">
    <citation type="journal article" date="2014" name="Nat. Genet.">
        <title>Genome and transcriptome of the porcine whipworm Trichuris suis.</title>
        <authorList>
            <person name="Jex A.R."/>
            <person name="Nejsum P."/>
            <person name="Schwarz E.M."/>
            <person name="Hu L."/>
            <person name="Young N.D."/>
            <person name="Hall R.S."/>
            <person name="Korhonen P.K."/>
            <person name="Liao S."/>
            <person name="Thamsborg S."/>
            <person name="Xia J."/>
            <person name="Xu P."/>
            <person name="Wang S."/>
            <person name="Scheerlinck J.P."/>
            <person name="Hofmann A."/>
            <person name="Sternberg P.W."/>
            <person name="Wang J."/>
            <person name="Gasser R.B."/>
        </authorList>
    </citation>
    <scope>NUCLEOTIDE SEQUENCE [LARGE SCALE GENOMIC DNA]</scope>
    <source>
        <strain evidence="2">DCEP-RM93F</strain>
        <strain evidence="1">DCEP-RM93M</strain>
    </source>
</reference>
<dbReference type="AlphaFoldDB" id="A0A085MGK0"/>
<dbReference type="Proteomes" id="UP000030764">
    <property type="component" value="Unassembled WGS sequence"/>
</dbReference>
<dbReference type="Proteomes" id="UP000030758">
    <property type="component" value="Unassembled WGS sequence"/>
</dbReference>
<keyword evidence="3" id="KW-1185">Reference proteome</keyword>
<proteinExistence type="predicted"/>
<evidence type="ECO:0000313" key="3">
    <source>
        <dbReference type="Proteomes" id="UP000030764"/>
    </source>
</evidence>
<organism evidence="1 3">
    <name type="scientific">Trichuris suis</name>
    <name type="common">pig whipworm</name>
    <dbReference type="NCBI Taxonomy" id="68888"/>
    <lineage>
        <taxon>Eukaryota</taxon>
        <taxon>Metazoa</taxon>
        <taxon>Ecdysozoa</taxon>
        <taxon>Nematoda</taxon>
        <taxon>Enoplea</taxon>
        <taxon>Dorylaimia</taxon>
        <taxon>Trichinellida</taxon>
        <taxon>Trichuridae</taxon>
        <taxon>Trichuris</taxon>
    </lineage>
</organism>
<evidence type="ECO:0000313" key="2">
    <source>
        <dbReference type="EMBL" id="KFD63779.1"/>
    </source>
</evidence>
<sequence length="101" mass="11773">MQRLITGSTSGRVTARVGHFYRYPELITDRRIMHYPRKRLPKLGDLQIQSCIEWNCDEHGHLYQTDKSLPSEWYIQNTEHPVVGTLQPIVTGYCSLFHSIS</sequence>
<evidence type="ECO:0000313" key="1">
    <source>
        <dbReference type="EMBL" id="KFD56346.1"/>
    </source>
</evidence>
<gene>
    <name evidence="1" type="ORF">M513_02801</name>
    <name evidence="2" type="ORF">M514_02801</name>
</gene>